<dbReference type="Bgee" id="ENSPREG00000021905">
    <property type="expression patterns" value="Expressed in caudal fin and 1 other cell type or tissue"/>
</dbReference>
<keyword evidence="4" id="KW-1185">Reference proteome</keyword>
<dbReference type="InterPro" id="IPR003591">
    <property type="entry name" value="Leu-rich_rpt_typical-subtyp"/>
</dbReference>
<dbReference type="PANTHER" id="PTHR48051:SF44">
    <property type="entry name" value="LEUCINE RICH REPEATS AND CALPONIN HOMOLOGY DOMAIN CONTAINING 3"/>
    <property type="match status" value="1"/>
</dbReference>
<dbReference type="InterPro" id="IPR032675">
    <property type="entry name" value="LRR_dom_sf"/>
</dbReference>
<dbReference type="PROSITE" id="PS51450">
    <property type="entry name" value="LRR"/>
    <property type="match status" value="1"/>
</dbReference>
<dbReference type="SMART" id="SM00364">
    <property type="entry name" value="LRR_BAC"/>
    <property type="match status" value="3"/>
</dbReference>
<dbReference type="FunFam" id="3.80.10.10:FF:000067">
    <property type="entry name" value="Leucine-rich repeat and calponin homology domain-containing protein 4 isoform 1"/>
    <property type="match status" value="1"/>
</dbReference>
<dbReference type="Pfam" id="PF13855">
    <property type="entry name" value="LRR_8"/>
    <property type="match status" value="1"/>
</dbReference>
<reference evidence="3" key="3">
    <citation type="submission" date="2025-09" db="UniProtKB">
        <authorList>
            <consortium name="Ensembl"/>
        </authorList>
    </citation>
    <scope>IDENTIFICATION</scope>
    <source>
        <strain evidence="3">Guanapo</strain>
    </source>
</reference>
<accession>A0A3P9QDU8</accession>
<evidence type="ECO:0000313" key="4">
    <source>
        <dbReference type="Proteomes" id="UP000242638"/>
    </source>
</evidence>
<evidence type="ECO:0000256" key="1">
    <source>
        <dbReference type="ARBA" id="ARBA00022614"/>
    </source>
</evidence>
<protein>
    <submittedName>
        <fullName evidence="3">Leucine-rich repeats and calponin homology (CH) domain containing 3</fullName>
    </submittedName>
</protein>
<organism evidence="3 4">
    <name type="scientific">Poecilia reticulata</name>
    <name type="common">Guppy</name>
    <name type="synonym">Acanthophacelus reticulatus</name>
    <dbReference type="NCBI Taxonomy" id="8081"/>
    <lineage>
        <taxon>Eukaryota</taxon>
        <taxon>Metazoa</taxon>
        <taxon>Chordata</taxon>
        <taxon>Craniata</taxon>
        <taxon>Vertebrata</taxon>
        <taxon>Euteleostomi</taxon>
        <taxon>Actinopterygii</taxon>
        <taxon>Neopterygii</taxon>
        <taxon>Teleostei</taxon>
        <taxon>Neoteleostei</taxon>
        <taxon>Acanthomorphata</taxon>
        <taxon>Ovalentaria</taxon>
        <taxon>Atherinomorphae</taxon>
        <taxon>Cyprinodontiformes</taxon>
        <taxon>Poeciliidae</taxon>
        <taxon>Poeciliinae</taxon>
        <taxon>Poecilia</taxon>
    </lineage>
</organism>
<dbReference type="GO" id="GO:0005737">
    <property type="term" value="C:cytoplasm"/>
    <property type="evidence" value="ECO:0007669"/>
    <property type="project" value="TreeGrafter"/>
</dbReference>
<reference evidence="4" key="1">
    <citation type="submission" date="2013-11" db="EMBL/GenBank/DDBJ databases">
        <title>The genomic landscape of the Guanapo guppy.</title>
        <authorList>
            <person name="Kuenstner A."/>
            <person name="Dreyer C."/>
        </authorList>
    </citation>
    <scope>NUCLEOTIDE SEQUENCE</scope>
    <source>
        <strain evidence="4">Guanapo</strain>
    </source>
</reference>
<reference evidence="3" key="2">
    <citation type="submission" date="2025-08" db="UniProtKB">
        <authorList>
            <consortium name="Ensembl"/>
        </authorList>
    </citation>
    <scope>IDENTIFICATION</scope>
    <source>
        <strain evidence="3">Guanapo</strain>
    </source>
</reference>
<dbReference type="InterPro" id="IPR050216">
    <property type="entry name" value="LRR_domain-containing"/>
</dbReference>
<keyword evidence="1" id="KW-0433">Leucine-rich repeat</keyword>
<dbReference type="STRING" id="8081.ENSPREP00000032337"/>
<keyword evidence="2" id="KW-0677">Repeat</keyword>
<dbReference type="SUPFAM" id="SSF52058">
    <property type="entry name" value="L domain-like"/>
    <property type="match status" value="1"/>
</dbReference>
<dbReference type="OMA" id="HEPHNES"/>
<dbReference type="AlphaFoldDB" id="A0A3P9QDU8"/>
<dbReference type="SMART" id="SM00369">
    <property type="entry name" value="LRR_TYP"/>
    <property type="match status" value="3"/>
</dbReference>
<dbReference type="Proteomes" id="UP000242638">
    <property type="component" value="Unassembled WGS sequence"/>
</dbReference>
<sequence>MAASVLLGSAESTGLNFTVGAGGNAILGNSNGLGQTGPASWNRSLDRALEEASVSGCLNLSGRKLKEFPRSAANHDLTDTVRAGKQKRGCLVVFSNRVNIYNNLPLASVCPSCSSRNQLSVLPAVVCSLPLKVLIASNNKLVSLPEELGQLRHLTELDVSCNEIRTLPSQVGQLEALRDLNIRRNHLVRLPSELAELPLVRLDFSCNKVTSIPVCYRGLTQLQAIVLDNNPLQSPPAQICIKGKVHIFKFLNLEASKTTPELPEFDRRPLTSCWSR</sequence>
<proteinExistence type="predicted"/>
<name>A0A3P9QDU8_POERE</name>
<dbReference type="GeneTree" id="ENSGT00940000158330"/>
<dbReference type="PANTHER" id="PTHR48051">
    <property type="match status" value="1"/>
</dbReference>
<dbReference type="InterPro" id="IPR001611">
    <property type="entry name" value="Leu-rich_rpt"/>
</dbReference>
<dbReference type="Ensembl" id="ENSPRET00000032701.1">
    <property type="protein sequence ID" value="ENSPREP00000032337.1"/>
    <property type="gene ID" value="ENSPREG00000021905.1"/>
</dbReference>
<evidence type="ECO:0000313" key="3">
    <source>
        <dbReference type="Ensembl" id="ENSPREP00000032337.1"/>
    </source>
</evidence>
<evidence type="ECO:0000256" key="2">
    <source>
        <dbReference type="ARBA" id="ARBA00022737"/>
    </source>
</evidence>
<dbReference type="Gene3D" id="3.80.10.10">
    <property type="entry name" value="Ribonuclease Inhibitor"/>
    <property type="match status" value="1"/>
</dbReference>